<feature type="transmembrane region" description="Helical" evidence="5">
    <location>
        <begin position="170"/>
        <end position="191"/>
    </location>
</feature>
<keyword evidence="3 5" id="KW-1133">Transmembrane helix</keyword>
<feature type="transmembrane region" description="Helical" evidence="5">
    <location>
        <begin position="306"/>
        <end position="327"/>
    </location>
</feature>
<dbReference type="AlphaFoldDB" id="A0A7K1L8K3"/>
<evidence type="ECO:0000256" key="2">
    <source>
        <dbReference type="ARBA" id="ARBA00022692"/>
    </source>
</evidence>
<dbReference type="RefSeq" id="WP_156219613.1">
    <property type="nucleotide sequence ID" value="NZ_WOFH01000011.1"/>
</dbReference>
<protein>
    <submittedName>
        <fullName evidence="7">MFS transporter</fullName>
    </submittedName>
</protein>
<evidence type="ECO:0000256" key="4">
    <source>
        <dbReference type="ARBA" id="ARBA00023136"/>
    </source>
</evidence>
<feature type="transmembrane region" description="Helical" evidence="5">
    <location>
        <begin position="109"/>
        <end position="130"/>
    </location>
</feature>
<dbReference type="PANTHER" id="PTHR42718:SF39">
    <property type="entry name" value="ACTINORHODIN TRANSPORTER-RELATED"/>
    <property type="match status" value="1"/>
</dbReference>
<feature type="transmembrane region" description="Helical" evidence="5">
    <location>
        <begin position="142"/>
        <end position="164"/>
    </location>
</feature>
<feature type="transmembrane region" description="Helical" evidence="5">
    <location>
        <begin position="442"/>
        <end position="461"/>
    </location>
</feature>
<gene>
    <name evidence="7" type="ORF">GNZ18_28415</name>
</gene>
<dbReference type="CDD" id="cd17321">
    <property type="entry name" value="MFS_MMR_MDR_like"/>
    <property type="match status" value="1"/>
</dbReference>
<accession>A0A7K1L8K3</accession>
<keyword evidence="8" id="KW-1185">Reference proteome</keyword>
<dbReference type="InterPro" id="IPR011701">
    <property type="entry name" value="MFS"/>
</dbReference>
<evidence type="ECO:0000313" key="7">
    <source>
        <dbReference type="EMBL" id="MUN40495.1"/>
    </source>
</evidence>
<proteinExistence type="predicted"/>
<evidence type="ECO:0000256" key="1">
    <source>
        <dbReference type="ARBA" id="ARBA00004651"/>
    </source>
</evidence>
<evidence type="ECO:0000256" key="3">
    <source>
        <dbReference type="ARBA" id="ARBA00022989"/>
    </source>
</evidence>
<dbReference type="Gene3D" id="1.20.1250.20">
    <property type="entry name" value="MFS general substrate transporter like domains"/>
    <property type="match status" value="1"/>
</dbReference>
<dbReference type="GO" id="GO:0022857">
    <property type="term" value="F:transmembrane transporter activity"/>
    <property type="evidence" value="ECO:0007669"/>
    <property type="project" value="InterPro"/>
</dbReference>
<organism evidence="7 8">
    <name type="scientific">Actinomadura litoris</name>
    <dbReference type="NCBI Taxonomy" id="2678616"/>
    <lineage>
        <taxon>Bacteria</taxon>
        <taxon>Bacillati</taxon>
        <taxon>Actinomycetota</taxon>
        <taxon>Actinomycetes</taxon>
        <taxon>Streptosporangiales</taxon>
        <taxon>Thermomonosporaceae</taxon>
        <taxon>Actinomadura</taxon>
    </lineage>
</organism>
<sequence length="463" mass="47745">MRVEEKAPARAYRWRWAALATLLAAEAMNLLDATVVQVAAPVMHRDLGGARSGIQWFSAAYTLPFAVLLITGGRLGDRCGRRRVFTAGVAGFALASLCCALAPGAGTLIAARAVQGAAAAMVIPQTLGLIRAMFDGPEMARALGSIGPVMGLSAVCGPVLGAFLTDALSWRAAFLVNIPPALAVLGTVPLLREDRAARPPRMDPTGTALAILGTGLVVYPLIQGDTAGWPPWTWAAMAGGLAVLVLFGLHQLRTARRGRDPLVEPSLFRDRGFPAALATSTLFFAAVNGLMTVIVLQIQLGLGRGVLSAGLTLLPWSCALAASSWFAGTTLVPRYGRRVMFAGLGCLLAGLLAAIAVYRAAEPGSYPWPLLAALAVAGAGNGLFTVPFFTAALARVRPHETGSAAGLLNAVQQFGGTLGIALLGTAFFHVLPGAGALAAVQAAFWIAVALLAAGTATAALMRR</sequence>
<name>A0A7K1L8K3_9ACTN</name>
<feature type="transmembrane region" description="Helical" evidence="5">
    <location>
        <begin position="273"/>
        <end position="300"/>
    </location>
</feature>
<feature type="transmembrane region" description="Helical" evidence="5">
    <location>
        <begin position="53"/>
        <end position="72"/>
    </location>
</feature>
<dbReference type="PANTHER" id="PTHR42718">
    <property type="entry name" value="MAJOR FACILITATOR SUPERFAMILY MULTIDRUG TRANSPORTER MFSC"/>
    <property type="match status" value="1"/>
</dbReference>
<feature type="transmembrane region" description="Helical" evidence="5">
    <location>
        <begin position="339"/>
        <end position="358"/>
    </location>
</feature>
<dbReference type="PROSITE" id="PS50850">
    <property type="entry name" value="MFS"/>
    <property type="match status" value="1"/>
</dbReference>
<dbReference type="Gene3D" id="1.20.1720.10">
    <property type="entry name" value="Multidrug resistance protein D"/>
    <property type="match status" value="1"/>
</dbReference>
<comment type="caution">
    <text evidence="7">The sequence shown here is derived from an EMBL/GenBank/DDBJ whole genome shotgun (WGS) entry which is preliminary data.</text>
</comment>
<feature type="transmembrane region" description="Helical" evidence="5">
    <location>
        <begin position="406"/>
        <end position="430"/>
    </location>
</feature>
<dbReference type="EMBL" id="WOFH01000011">
    <property type="protein sequence ID" value="MUN40495.1"/>
    <property type="molecule type" value="Genomic_DNA"/>
</dbReference>
<evidence type="ECO:0000256" key="5">
    <source>
        <dbReference type="SAM" id="Phobius"/>
    </source>
</evidence>
<dbReference type="Proteomes" id="UP000432015">
    <property type="component" value="Unassembled WGS sequence"/>
</dbReference>
<feature type="transmembrane region" description="Helical" evidence="5">
    <location>
        <begin position="370"/>
        <end position="394"/>
    </location>
</feature>
<dbReference type="InterPro" id="IPR020846">
    <property type="entry name" value="MFS_dom"/>
</dbReference>
<keyword evidence="2 5" id="KW-0812">Transmembrane</keyword>
<feature type="transmembrane region" description="Helical" evidence="5">
    <location>
        <begin position="234"/>
        <end position="252"/>
    </location>
</feature>
<keyword evidence="4 5" id="KW-0472">Membrane</keyword>
<dbReference type="Pfam" id="PF07690">
    <property type="entry name" value="MFS_1"/>
    <property type="match status" value="1"/>
</dbReference>
<dbReference type="GO" id="GO:0005886">
    <property type="term" value="C:plasma membrane"/>
    <property type="evidence" value="ECO:0007669"/>
    <property type="project" value="UniProtKB-SubCell"/>
</dbReference>
<dbReference type="SUPFAM" id="SSF103473">
    <property type="entry name" value="MFS general substrate transporter"/>
    <property type="match status" value="1"/>
</dbReference>
<feature type="domain" description="Major facilitator superfamily (MFS) profile" evidence="6">
    <location>
        <begin position="18"/>
        <end position="463"/>
    </location>
</feature>
<evidence type="ECO:0000259" key="6">
    <source>
        <dbReference type="PROSITE" id="PS50850"/>
    </source>
</evidence>
<feature type="transmembrane region" description="Helical" evidence="5">
    <location>
        <begin position="84"/>
        <end position="103"/>
    </location>
</feature>
<evidence type="ECO:0000313" key="8">
    <source>
        <dbReference type="Proteomes" id="UP000432015"/>
    </source>
</evidence>
<dbReference type="InterPro" id="IPR036259">
    <property type="entry name" value="MFS_trans_sf"/>
</dbReference>
<comment type="subcellular location">
    <subcellularLocation>
        <location evidence="1">Cell membrane</location>
        <topology evidence="1">Multi-pass membrane protein</topology>
    </subcellularLocation>
</comment>
<reference evidence="7 8" key="1">
    <citation type="submission" date="2019-11" db="EMBL/GenBank/DDBJ databases">
        <authorList>
            <person name="Cao P."/>
        </authorList>
    </citation>
    <scope>NUCLEOTIDE SEQUENCE [LARGE SCALE GENOMIC DNA]</scope>
    <source>
        <strain evidence="7 8">NEAU-AAG5</strain>
    </source>
</reference>
<feature type="transmembrane region" description="Helical" evidence="5">
    <location>
        <begin position="203"/>
        <end position="222"/>
    </location>
</feature>